<accession>A0AAV0JWL8</accession>
<dbReference type="GO" id="GO:0005634">
    <property type="term" value="C:nucleus"/>
    <property type="evidence" value="ECO:0007669"/>
    <property type="project" value="UniProtKB-SubCell"/>
</dbReference>
<organism evidence="9 10">
    <name type="scientific">Linum tenue</name>
    <dbReference type="NCBI Taxonomy" id="586396"/>
    <lineage>
        <taxon>Eukaryota</taxon>
        <taxon>Viridiplantae</taxon>
        <taxon>Streptophyta</taxon>
        <taxon>Embryophyta</taxon>
        <taxon>Tracheophyta</taxon>
        <taxon>Spermatophyta</taxon>
        <taxon>Magnoliopsida</taxon>
        <taxon>eudicotyledons</taxon>
        <taxon>Gunneridae</taxon>
        <taxon>Pentapetalae</taxon>
        <taxon>rosids</taxon>
        <taxon>fabids</taxon>
        <taxon>Malpighiales</taxon>
        <taxon>Linaceae</taxon>
        <taxon>Linum</taxon>
    </lineage>
</organism>
<keyword evidence="5" id="KW-0539">Nucleus</keyword>
<reference evidence="9" key="1">
    <citation type="submission" date="2022-08" db="EMBL/GenBank/DDBJ databases">
        <authorList>
            <person name="Gutierrez-Valencia J."/>
        </authorList>
    </citation>
    <scope>NUCLEOTIDE SEQUENCE</scope>
</reference>
<evidence type="ECO:0000259" key="8">
    <source>
        <dbReference type="PROSITE" id="PS51032"/>
    </source>
</evidence>
<dbReference type="GO" id="GO:0009873">
    <property type="term" value="P:ethylene-activated signaling pathway"/>
    <property type="evidence" value="ECO:0007669"/>
    <property type="project" value="InterPro"/>
</dbReference>
<dbReference type="Pfam" id="PF00847">
    <property type="entry name" value="AP2"/>
    <property type="match status" value="1"/>
</dbReference>
<dbReference type="Proteomes" id="UP001154282">
    <property type="component" value="Unassembled WGS sequence"/>
</dbReference>
<feature type="compositionally biased region" description="Gly residues" evidence="7">
    <location>
        <begin position="172"/>
        <end position="183"/>
    </location>
</feature>
<dbReference type="Gene3D" id="3.30.730.10">
    <property type="entry name" value="AP2/ERF domain"/>
    <property type="match status" value="1"/>
</dbReference>
<evidence type="ECO:0000313" key="10">
    <source>
        <dbReference type="Proteomes" id="UP001154282"/>
    </source>
</evidence>
<dbReference type="PROSITE" id="PS51032">
    <property type="entry name" value="AP2_ERF"/>
    <property type="match status" value="1"/>
</dbReference>
<dbReference type="InterPro" id="IPR016177">
    <property type="entry name" value="DNA-bd_dom_sf"/>
</dbReference>
<keyword evidence="4" id="KW-0804">Transcription</keyword>
<dbReference type="FunFam" id="3.30.730.10:FF:000001">
    <property type="entry name" value="Ethylene-responsive transcription factor 2"/>
    <property type="match status" value="1"/>
</dbReference>
<name>A0AAV0JWL8_9ROSI</name>
<dbReference type="PANTHER" id="PTHR31190:SF287">
    <property type="entry name" value="DEVELOPMENT RELATED ERF PROTEIN"/>
    <property type="match status" value="1"/>
</dbReference>
<dbReference type="InterPro" id="IPR044808">
    <property type="entry name" value="ERF_plant"/>
</dbReference>
<proteinExistence type="inferred from homology"/>
<keyword evidence="2" id="KW-0805">Transcription regulation</keyword>
<dbReference type="AlphaFoldDB" id="A0AAV0JWL8"/>
<keyword evidence="3" id="KW-0238">DNA-binding</keyword>
<protein>
    <recommendedName>
        <fullName evidence="8">AP2/ERF domain-containing protein</fullName>
    </recommendedName>
</protein>
<dbReference type="SMART" id="SM00380">
    <property type="entry name" value="AP2"/>
    <property type="match status" value="1"/>
</dbReference>
<evidence type="ECO:0000313" key="9">
    <source>
        <dbReference type="EMBL" id="CAI0413006.1"/>
    </source>
</evidence>
<feature type="region of interest" description="Disordered" evidence="7">
    <location>
        <begin position="167"/>
        <end position="186"/>
    </location>
</feature>
<dbReference type="EMBL" id="CAMGYJ010000005">
    <property type="protein sequence ID" value="CAI0413006.1"/>
    <property type="molecule type" value="Genomic_DNA"/>
</dbReference>
<dbReference type="GO" id="GO:0003677">
    <property type="term" value="F:DNA binding"/>
    <property type="evidence" value="ECO:0007669"/>
    <property type="project" value="UniProtKB-KW"/>
</dbReference>
<evidence type="ECO:0000256" key="4">
    <source>
        <dbReference type="ARBA" id="ARBA00023163"/>
    </source>
</evidence>
<dbReference type="InterPro" id="IPR036955">
    <property type="entry name" value="AP2/ERF_dom_sf"/>
</dbReference>
<comment type="similarity">
    <text evidence="6">Belongs to the AP2/ERF transcription factor family. ERF subfamily.</text>
</comment>
<evidence type="ECO:0000256" key="6">
    <source>
        <dbReference type="ARBA" id="ARBA00024343"/>
    </source>
</evidence>
<dbReference type="SUPFAM" id="SSF54171">
    <property type="entry name" value="DNA-binding domain"/>
    <property type="match status" value="1"/>
</dbReference>
<comment type="caution">
    <text evidence="9">The sequence shown here is derived from an EMBL/GenBank/DDBJ whole genome shotgun (WGS) entry which is preliminary data.</text>
</comment>
<evidence type="ECO:0000256" key="2">
    <source>
        <dbReference type="ARBA" id="ARBA00023015"/>
    </source>
</evidence>
<keyword evidence="10" id="KW-1185">Reference proteome</keyword>
<evidence type="ECO:0000256" key="7">
    <source>
        <dbReference type="SAM" id="MobiDB-lite"/>
    </source>
</evidence>
<feature type="domain" description="AP2/ERF" evidence="8">
    <location>
        <begin position="183"/>
        <end position="241"/>
    </location>
</feature>
<dbReference type="GO" id="GO:0003700">
    <property type="term" value="F:DNA-binding transcription factor activity"/>
    <property type="evidence" value="ECO:0007669"/>
    <property type="project" value="InterPro"/>
</dbReference>
<feature type="region of interest" description="Disordered" evidence="7">
    <location>
        <begin position="256"/>
        <end position="277"/>
    </location>
</feature>
<evidence type="ECO:0000256" key="5">
    <source>
        <dbReference type="ARBA" id="ARBA00023242"/>
    </source>
</evidence>
<sequence length="317" mass="34947">MAAADGIEPSYALEELLQQYHLFDDLFSPADFASGGYSSCESSSASSFSNTTSCGDSSSAISVSDYYFDPDDDFFQFVAKPDELEFVTSPAVIDLTSTPKSAPIREHESKPKIAQPQVTRDFLEQGTITNPRSNGDDLFLFGFDSGEAPKIEPDQSATEWIRFGTDETAAGRGSGGGGGGGRQYRGVRQRPWGKYAAEIRDPSRKGSRMWLGTFDTPLEAARAYDRAAFELRGRKAILNFPVDAGKYKVAAEGRCQRKRQRSEGGEEREAAAVTVKREIREGATETAAWSSSSTDVDIWREVPQRRRFPVNQDLQLR</sequence>
<comment type="subcellular location">
    <subcellularLocation>
        <location evidence="1">Nucleus</location>
    </subcellularLocation>
</comment>
<dbReference type="InterPro" id="IPR001471">
    <property type="entry name" value="AP2/ERF_dom"/>
</dbReference>
<dbReference type="PRINTS" id="PR00367">
    <property type="entry name" value="ETHRSPELEMNT"/>
</dbReference>
<dbReference type="CDD" id="cd00018">
    <property type="entry name" value="AP2"/>
    <property type="match status" value="1"/>
</dbReference>
<gene>
    <name evidence="9" type="ORF">LITE_LOCUS15774</name>
</gene>
<evidence type="ECO:0000256" key="3">
    <source>
        <dbReference type="ARBA" id="ARBA00023125"/>
    </source>
</evidence>
<evidence type="ECO:0000256" key="1">
    <source>
        <dbReference type="ARBA" id="ARBA00004123"/>
    </source>
</evidence>
<dbReference type="PANTHER" id="PTHR31190">
    <property type="entry name" value="DNA-BINDING DOMAIN"/>
    <property type="match status" value="1"/>
</dbReference>